<dbReference type="AlphaFoldDB" id="A0A5R9H731"/>
<name>A0A5R9H731_9BACT</name>
<dbReference type="Pfam" id="PF13116">
    <property type="entry name" value="YhdP"/>
    <property type="match status" value="1"/>
</dbReference>
<evidence type="ECO:0000259" key="1">
    <source>
        <dbReference type="Pfam" id="PF13116"/>
    </source>
</evidence>
<reference evidence="2 3" key="1">
    <citation type="submission" date="2019-05" db="EMBL/GenBank/DDBJ databases">
        <title>Arcobacter cibarius and Arcobacter thereius providing challenges in identification an antibiotic susceptibility and Quinolone resistance.</title>
        <authorList>
            <person name="Busch A."/>
            <person name="Hanel I."/>
            <person name="Hotzel H."/>
            <person name="Tomaso H."/>
        </authorList>
    </citation>
    <scope>NUCLEOTIDE SEQUENCE [LARGE SCALE GENOMIC DNA]</scope>
    <source>
        <strain evidence="2 3">17CS1191_2</strain>
    </source>
</reference>
<dbReference type="Proteomes" id="UP000308001">
    <property type="component" value="Unassembled WGS sequence"/>
</dbReference>
<sequence length="955" mass="109441">MFILLFMGIKIDSFSLFGIKISQFYIKLDKKLILRVDNIEYKYIQSEVEDSVEASKNDLTILPKVLRLFEEIDIKNLSINENNFKIFIKDGKIELENKFVSIDAKLSGNYNQIFLDIEELYLKDFKIKASGRAKLDYFNSEINYIGKIYYENLILSSNIGFKNNLMKFFISSETFDNLHFLKKSLNLPEIAETWIYDNIKGEMRLEGFYGEFDLNNYTLDLSSLEGHASIKNAEIEFQKDIEKIKSRELKIKFEDNSLKIDLEDAFFKNKELKNSFVKINQISDSERGEVLINIETKSALDKDIIKILSSYGVDIPLEQTKGKTEAKVFLTIPYSSDKAMQTKGEFIIEPSSIAIGNFVFDSKKAELFLNNSELNIKNANFIFQDMIEANGDMKFDLSTLKVNGNVDIKKVYLKSGNDSIIDLKNQKSKINMDFQNSTSISLDDLNIDISYDTKLNIYIKDLKKIYPHSNLLQANSIKDGEIYLIIYDENNITLYATVSGLELPIKRDGKIVNSLDIYGDIKNNIVNISTLDDSLKLKVDDTINIFLDKYEVTIANSEEKKDTELPKNLRVELNNSILDLFGTKIRLKEADVNFDEESNIYFNANARIPKKVPVVIKKDNKEIKYLDLTGSYINNKVKIETKNGDLKAKIDGNNYTLFTKDYEIYYTLPKDDNKAKKTSSKWDIKLNLSGENTTVVLNNEHKLRASKYNANITENRKFIYIEDDETKFTYSENDKKYFDIYLSKASSKFVNNLSNKEAIDGGYLDFYANGTMKNLKGQLFIKDTKVKELSTINNILFFIQTSPALINPLFAIPAVLNIDDIGHYEIEKGSIKLLYSDNMNVLYLNDINLIGNGMDLEGNAYVNLNNNNIYADLNLIFMKTYTNVVNVLPIVNYILLGENRRVDSRIKVSGDLKDPKIESNLLGDSLSAPVNILKRTITAPIDIFNNFIKNSSEDN</sequence>
<dbReference type="EMBL" id="VBUF01000003">
    <property type="protein sequence ID" value="TLS71785.1"/>
    <property type="molecule type" value="Genomic_DNA"/>
</dbReference>
<evidence type="ECO:0000313" key="2">
    <source>
        <dbReference type="EMBL" id="TLS71785.1"/>
    </source>
</evidence>
<gene>
    <name evidence="2" type="ORF">FE246_05005</name>
</gene>
<organism evidence="2 3">
    <name type="scientific">Aliarcobacter thereius</name>
    <dbReference type="NCBI Taxonomy" id="544718"/>
    <lineage>
        <taxon>Bacteria</taxon>
        <taxon>Pseudomonadati</taxon>
        <taxon>Campylobacterota</taxon>
        <taxon>Epsilonproteobacteria</taxon>
        <taxon>Campylobacterales</taxon>
        <taxon>Arcobacteraceae</taxon>
        <taxon>Aliarcobacter</taxon>
    </lineage>
</organism>
<accession>A0A5R9H731</accession>
<evidence type="ECO:0000313" key="3">
    <source>
        <dbReference type="Proteomes" id="UP000308001"/>
    </source>
</evidence>
<feature type="domain" description="YhdP central" evidence="1">
    <location>
        <begin position="191"/>
        <end position="435"/>
    </location>
</feature>
<protein>
    <submittedName>
        <fullName evidence="2">DUF3971 domain-containing protein</fullName>
    </submittedName>
</protein>
<comment type="caution">
    <text evidence="2">The sequence shown here is derived from an EMBL/GenBank/DDBJ whole genome shotgun (WGS) entry which is preliminary data.</text>
</comment>
<proteinExistence type="predicted"/>
<dbReference type="InterPro" id="IPR025263">
    <property type="entry name" value="YhdP_central"/>
</dbReference>